<reference evidence="1 2" key="1">
    <citation type="journal article" date="2018" name="BMC Genomics">
        <title>Whole genome sequencing and function prediction of 133 gut anaerobes isolated from chicken caecum in pure cultures.</title>
        <authorList>
            <person name="Medvecky M."/>
            <person name="Cejkova D."/>
            <person name="Polansky O."/>
            <person name="Karasova D."/>
            <person name="Kubasova T."/>
            <person name="Cizek A."/>
            <person name="Rychlik I."/>
        </authorList>
    </citation>
    <scope>NUCLEOTIDE SEQUENCE [LARGE SCALE GENOMIC DNA]</scope>
    <source>
        <strain evidence="1 2">An13</strain>
    </source>
</reference>
<dbReference type="PANTHER" id="PTHR10000:SF8">
    <property type="entry name" value="HAD SUPERFAMILY HYDROLASE-LIKE, TYPE 3"/>
    <property type="match status" value="1"/>
</dbReference>
<dbReference type="InterPro" id="IPR036412">
    <property type="entry name" value="HAD-like_sf"/>
</dbReference>
<dbReference type="AlphaFoldDB" id="A0A1Y4SVL5"/>
<dbReference type="InterPro" id="IPR006379">
    <property type="entry name" value="HAD-SF_hydro_IIB"/>
</dbReference>
<dbReference type="NCBIfam" id="TIGR00099">
    <property type="entry name" value="Cof-subfamily"/>
    <property type="match status" value="1"/>
</dbReference>
<protein>
    <recommendedName>
        <fullName evidence="3">Hydrolase</fullName>
    </recommendedName>
</protein>
<dbReference type="PANTHER" id="PTHR10000">
    <property type="entry name" value="PHOSPHOSERINE PHOSPHATASE"/>
    <property type="match status" value="1"/>
</dbReference>
<dbReference type="InterPro" id="IPR000150">
    <property type="entry name" value="Cof"/>
</dbReference>
<dbReference type="Proteomes" id="UP000195305">
    <property type="component" value="Unassembled WGS sequence"/>
</dbReference>
<sequence length="261" mass="31010">MMKMLISDIDGTLIKEDQNISQSNVDYMHELQRQGHKIALCTGRNRFEMQWVLDTVTFPYDYLILNNGALILDRNHQIIYEKMIDGDVGKAVLDYISNFKELDYFYSDGNSSYGYENGYYIERMIKQFQHVDDIFYQDSSCFEIISFCQRNHQMDVSQQCFEYIQNHWHQQLSIYYNLHCVDIVAKGCSKGNAVIWLCQHLKIDHQHIYAIGDSYNDLSMLEKVENSYTFHYAHDDIKTVIPRHVHYVYEVIQKMLEEEKV</sequence>
<dbReference type="SUPFAM" id="SSF56784">
    <property type="entry name" value="HAD-like"/>
    <property type="match status" value="1"/>
</dbReference>
<comment type="caution">
    <text evidence="1">The sequence shown here is derived from an EMBL/GenBank/DDBJ whole genome shotgun (WGS) entry which is preliminary data.</text>
</comment>
<dbReference type="EMBL" id="NFLJ01000022">
    <property type="protein sequence ID" value="OUQ33958.1"/>
    <property type="molecule type" value="Genomic_DNA"/>
</dbReference>
<dbReference type="SFLD" id="SFLDG01140">
    <property type="entry name" value="C2.B:_Phosphomannomutase_and_P"/>
    <property type="match status" value="1"/>
</dbReference>
<keyword evidence="2" id="KW-1185">Reference proteome</keyword>
<evidence type="ECO:0000313" key="1">
    <source>
        <dbReference type="EMBL" id="OUQ33958.1"/>
    </source>
</evidence>
<organism evidence="1 2">
    <name type="scientific">Massilimicrobiota timonensis</name>
    <dbReference type="NCBI Taxonomy" id="1776392"/>
    <lineage>
        <taxon>Bacteria</taxon>
        <taxon>Bacillati</taxon>
        <taxon>Bacillota</taxon>
        <taxon>Erysipelotrichia</taxon>
        <taxon>Erysipelotrichales</taxon>
        <taxon>Erysipelotrichaceae</taxon>
        <taxon>Massilimicrobiota</taxon>
    </lineage>
</organism>
<proteinExistence type="predicted"/>
<gene>
    <name evidence="1" type="ORF">B5E75_08450</name>
</gene>
<dbReference type="Pfam" id="PF08282">
    <property type="entry name" value="Hydrolase_3"/>
    <property type="match status" value="1"/>
</dbReference>
<dbReference type="GO" id="GO:0000287">
    <property type="term" value="F:magnesium ion binding"/>
    <property type="evidence" value="ECO:0007669"/>
    <property type="project" value="TreeGrafter"/>
</dbReference>
<dbReference type="GO" id="GO:0005829">
    <property type="term" value="C:cytosol"/>
    <property type="evidence" value="ECO:0007669"/>
    <property type="project" value="TreeGrafter"/>
</dbReference>
<name>A0A1Y4SVL5_9FIRM</name>
<dbReference type="GO" id="GO:0016791">
    <property type="term" value="F:phosphatase activity"/>
    <property type="evidence" value="ECO:0007669"/>
    <property type="project" value="TreeGrafter"/>
</dbReference>
<evidence type="ECO:0000313" key="2">
    <source>
        <dbReference type="Proteomes" id="UP000195305"/>
    </source>
</evidence>
<dbReference type="Gene3D" id="3.30.1240.10">
    <property type="match status" value="1"/>
</dbReference>
<dbReference type="NCBIfam" id="TIGR01484">
    <property type="entry name" value="HAD-SF-IIB"/>
    <property type="match status" value="1"/>
</dbReference>
<dbReference type="SFLD" id="SFLDS00003">
    <property type="entry name" value="Haloacid_Dehalogenase"/>
    <property type="match status" value="1"/>
</dbReference>
<dbReference type="Gene3D" id="3.40.50.1000">
    <property type="entry name" value="HAD superfamily/HAD-like"/>
    <property type="match status" value="1"/>
</dbReference>
<dbReference type="OrthoDB" id="306707at2"/>
<accession>A0A1Y4SVL5</accession>
<dbReference type="InterPro" id="IPR023214">
    <property type="entry name" value="HAD_sf"/>
</dbReference>
<evidence type="ECO:0008006" key="3">
    <source>
        <dbReference type="Google" id="ProtNLM"/>
    </source>
</evidence>